<dbReference type="Pfam" id="PF22694">
    <property type="entry name" value="CtpB_N-like"/>
    <property type="match status" value="1"/>
</dbReference>
<dbReference type="Pfam" id="PF01471">
    <property type="entry name" value="PG_binding_1"/>
    <property type="match status" value="1"/>
</dbReference>
<reference evidence="10" key="1">
    <citation type="submission" date="2016-06" db="EMBL/GenBank/DDBJ databases">
        <title>Four novel species of enterococci isolated from chicken manure.</title>
        <authorList>
            <person name="Van Tyne D."/>
        </authorList>
    </citation>
    <scope>NUCLEOTIDE SEQUENCE [LARGE SCALE GENOMIC DNA]</scope>
    <source>
        <strain evidence="10">JM9A</strain>
    </source>
</reference>
<name>A0ABV0F139_9ENTE</name>
<dbReference type="CDD" id="cd06782">
    <property type="entry name" value="cpPDZ_CPP-like"/>
    <property type="match status" value="1"/>
</dbReference>
<keyword evidence="4 5" id="KW-0720">Serine protease</keyword>
<evidence type="ECO:0000313" key="9">
    <source>
        <dbReference type="EMBL" id="MEO1781770.1"/>
    </source>
</evidence>
<feature type="domain" description="PDZ" evidence="7">
    <location>
        <begin position="113"/>
        <end position="185"/>
    </location>
</feature>
<evidence type="ECO:0000256" key="6">
    <source>
        <dbReference type="SAM" id="Phobius"/>
    </source>
</evidence>
<feature type="domain" description="Tail specific protease" evidence="8">
    <location>
        <begin position="185"/>
        <end position="379"/>
    </location>
</feature>
<dbReference type="InterPro" id="IPR029045">
    <property type="entry name" value="ClpP/crotonase-like_dom_sf"/>
</dbReference>
<dbReference type="NCBIfam" id="TIGR00225">
    <property type="entry name" value="prc"/>
    <property type="match status" value="1"/>
</dbReference>
<keyword evidence="6" id="KW-0472">Membrane</keyword>
<dbReference type="InterPro" id="IPR036034">
    <property type="entry name" value="PDZ_sf"/>
</dbReference>
<keyword evidence="3 5" id="KW-0378">Hydrolase</keyword>
<dbReference type="SUPFAM" id="SSF52096">
    <property type="entry name" value="ClpP/crotonase"/>
    <property type="match status" value="1"/>
</dbReference>
<dbReference type="Gene3D" id="3.90.226.10">
    <property type="entry name" value="2-enoyl-CoA Hydratase, Chain A, domain 1"/>
    <property type="match status" value="1"/>
</dbReference>
<dbReference type="Pfam" id="PF03572">
    <property type="entry name" value="Peptidase_S41"/>
    <property type="match status" value="1"/>
</dbReference>
<keyword evidence="2 5" id="KW-0645">Protease</keyword>
<evidence type="ECO:0000256" key="5">
    <source>
        <dbReference type="RuleBase" id="RU004404"/>
    </source>
</evidence>
<keyword evidence="6" id="KW-1133">Transmembrane helix</keyword>
<dbReference type="SUPFAM" id="SSF50156">
    <property type="entry name" value="PDZ domain-like"/>
    <property type="match status" value="1"/>
</dbReference>
<reference evidence="9 10" key="2">
    <citation type="submission" date="2024-02" db="EMBL/GenBank/DDBJ databases">
        <title>The Genome Sequence of Enterococcus diestrammenae JM9A.</title>
        <authorList>
            <person name="Earl A."/>
            <person name="Manson A."/>
            <person name="Gilmore M."/>
            <person name="Sanders J."/>
            <person name="Shea T."/>
            <person name="Howe W."/>
            <person name="Livny J."/>
            <person name="Cuomo C."/>
            <person name="Neafsey D."/>
            <person name="Birren B."/>
        </authorList>
    </citation>
    <scope>NUCLEOTIDE SEQUENCE [LARGE SCALE GENOMIC DNA]</scope>
    <source>
        <strain evidence="9 10">JM9A</strain>
    </source>
</reference>
<dbReference type="InterPro" id="IPR002477">
    <property type="entry name" value="Peptidoglycan-bd-like"/>
</dbReference>
<dbReference type="PANTHER" id="PTHR32060">
    <property type="entry name" value="TAIL-SPECIFIC PROTEASE"/>
    <property type="match status" value="1"/>
</dbReference>
<organism evidence="9 10">
    <name type="scientific">Enterococcus diestrammenae</name>
    <dbReference type="NCBI Taxonomy" id="1155073"/>
    <lineage>
        <taxon>Bacteria</taxon>
        <taxon>Bacillati</taxon>
        <taxon>Bacillota</taxon>
        <taxon>Bacilli</taxon>
        <taxon>Lactobacillales</taxon>
        <taxon>Enterococcaceae</taxon>
        <taxon>Enterococcus</taxon>
    </lineage>
</organism>
<evidence type="ECO:0000256" key="3">
    <source>
        <dbReference type="ARBA" id="ARBA00022801"/>
    </source>
</evidence>
<keyword evidence="10" id="KW-1185">Reference proteome</keyword>
<dbReference type="SMART" id="SM00228">
    <property type="entry name" value="PDZ"/>
    <property type="match status" value="1"/>
</dbReference>
<dbReference type="InterPro" id="IPR005151">
    <property type="entry name" value="Tail-specific_protease"/>
</dbReference>
<evidence type="ECO:0000256" key="4">
    <source>
        <dbReference type="ARBA" id="ARBA00022825"/>
    </source>
</evidence>
<evidence type="ECO:0000259" key="7">
    <source>
        <dbReference type="SMART" id="SM00228"/>
    </source>
</evidence>
<accession>A0ABV0F139</accession>
<proteinExistence type="inferred from homology"/>
<keyword evidence="6" id="KW-0812">Transmembrane</keyword>
<sequence length="482" mass="52384">MKKKITLPLYLLSVVGAAIIFGAGGFFLAKDGPKTFMDFADKNSAITTNDTELDQVYQLYNTINQNYYKKVDQDKLIQGAMKGMTEALGDPYSTFLDKAGASALSESLSDSFEGIGATLSLVDKEPVIAQTPIKGTPAQKAGLKAEDVITKVAGKATKGQELSEVVSQIRGEKGTKVDLTIKRGNDTFEVAVTRDRIPIETVHGELDAKEKTVGYVQITTFGEGTTKELQRTIENLREEGAQSFVFDVRQNPGGLLERVEEIASMFLKNGDTIVKFEDNQGNKSETVASKELDGGFKISEPAVVLVDGNSASAAEIFAAALNEAADIPIVGTQTFGKGTMQQVAELNTESELKLTVAKWLTPSGKWINEKGLTPTIKADYPSYAYLPPLSRSEEYRLGDSGTEVDYLNQFLKALGYETKGDQFNETTEKAVKDFQKKHKLKETGKVTGETADAIESELAKALQGQDFAYQAALKEITAIKQK</sequence>
<evidence type="ECO:0000256" key="2">
    <source>
        <dbReference type="ARBA" id="ARBA00022670"/>
    </source>
</evidence>
<dbReference type="Pfam" id="PF17820">
    <property type="entry name" value="PDZ_6"/>
    <property type="match status" value="1"/>
</dbReference>
<dbReference type="SMART" id="SM00245">
    <property type="entry name" value="TSPc"/>
    <property type="match status" value="1"/>
</dbReference>
<dbReference type="InterPro" id="IPR055210">
    <property type="entry name" value="CtpA/B_N"/>
</dbReference>
<dbReference type="InterPro" id="IPR004447">
    <property type="entry name" value="Peptidase_S41A"/>
</dbReference>
<evidence type="ECO:0000259" key="8">
    <source>
        <dbReference type="SMART" id="SM00245"/>
    </source>
</evidence>
<feature type="transmembrane region" description="Helical" evidence="6">
    <location>
        <begin position="7"/>
        <end position="29"/>
    </location>
</feature>
<dbReference type="InterPro" id="IPR036365">
    <property type="entry name" value="PGBD-like_sf"/>
</dbReference>
<dbReference type="InterPro" id="IPR036366">
    <property type="entry name" value="PGBDSf"/>
</dbReference>
<dbReference type="GO" id="GO:0008233">
    <property type="term" value="F:peptidase activity"/>
    <property type="evidence" value="ECO:0007669"/>
    <property type="project" value="UniProtKB-KW"/>
</dbReference>
<evidence type="ECO:0000256" key="1">
    <source>
        <dbReference type="ARBA" id="ARBA00009179"/>
    </source>
</evidence>
<gene>
    <name evidence="9" type="ORF">BAU18_001358</name>
</gene>
<comment type="similarity">
    <text evidence="1 5">Belongs to the peptidase S41A family.</text>
</comment>
<evidence type="ECO:0000313" key="10">
    <source>
        <dbReference type="Proteomes" id="UP001429357"/>
    </source>
</evidence>
<dbReference type="Gene3D" id="2.30.42.10">
    <property type="match status" value="1"/>
</dbReference>
<dbReference type="Gene3D" id="1.10.101.10">
    <property type="entry name" value="PGBD-like superfamily/PGBD"/>
    <property type="match status" value="1"/>
</dbReference>
<comment type="caution">
    <text evidence="9">The sequence shown here is derived from an EMBL/GenBank/DDBJ whole genome shotgun (WGS) entry which is preliminary data.</text>
</comment>
<dbReference type="InterPro" id="IPR041489">
    <property type="entry name" value="PDZ_6"/>
</dbReference>
<dbReference type="PANTHER" id="PTHR32060:SF30">
    <property type="entry name" value="CARBOXY-TERMINAL PROCESSING PROTEASE CTPA"/>
    <property type="match status" value="1"/>
</dbReference>
<dbReference type="Proteomes" id="UP001429357">
    <property type="component" value="Unassembled WGS sequence"/>
</dbReference>
<dbReference type="InterPro" id="IPR001478">
    <property type="entry name" value="PDZ"/>
</dbReference>
<dbReference type="Gene3D" id="3.30.750.44">
    <property type="match status" value="1"/>
</dbReference>
<dbReference type="EMBL" id="MAEI02000001">
    <property type="protein sequence ID" value="MEO1781770.1"/>
    <property type="molecule type" value="Genomic_DNA"/>
</dbReference>
<protein>
    <submittedName>
        <fullName evidence="9">Carboxyl-terminal processing protease</fullName>
    </submittedName>
</protein>
<dbReference type="CDD" id="cd07560">
    <property type="entry name" value="Peptidase_S41_CPP"/>
    <property type="match status" value="1"/>
</dbReference>
<dbReference type="SUPFAM" id="SSF47090">
    <property type="entry name" value="PGBD-like"/>
    <property type="match status" value="1"/>
</dbReference>
<dbReference type="GO" id="GO:0006508">
    <property type="term" value="P:proteolysis"/>
    <property type="evidence" value="ECO:0007669"/>
    <property type="project" value="UniProtKB-KW"/>
</dbReference>